<comment type="caution">
    <text evidence="24">The sequence shown here is derived from an EMBL/GenBank/DDBJ whole genome shotgun (WGS) entry which is preliminary data.</text>
</comment>
<dbReference type="SMART" id="SM01117">
    <property type="entry name" value="Cyt-b5"/>
    <property type="match status" value="1"/>
</dbReference>
<evidence type="ECO:0000256" key="18">
    <source>
        <dbReference type="ARBA" id="ARBA00075949"/>
    </source>
</evidence>
<evidence type="ECO:0000313" key="24">
    <source>
        <dbReference type="EMBL" id="CAG8520052.1"/>
    </source>
</evidence>
<evidence type="ECO:0000256" key="15">
    <source>
        <dbReference type="ARBA" id="ARBA00061589"/>
    </source>
</evidence>
<evidence type="ECO:0000256" key="14">
    <source>
        <dbReference type="ARBA" id="ARBA00061137"/>
    </source>
</evidence>
<organism evidence="24 25">
    <name type="scientific">Cetraspora pellucida</name>
    <dbReference type="NCBI Taxonomy" id="1433469"/>
    <lineage>
        <taxon>Eukaryota</taxon>
        <taxon>Fungi</taxon>
        <taxon>Fungi incertae sedis</taxon>
        <taxon>Mucoromycota</taxon>
        <taxon>Glomeromycotina</taxon>
        <taxon>Glomeromycetes</taxon>
        <taxon>Diversisporales</taxon>
        <taxon>Gigasporaceae</taxon>
        <taxon>Cetraspora</taxon>
    </lineage>
</organism>
<dbReference type="CDD" id="cd02922">
    <property type="entry name" value="FCB2_FMN"/>
    <property type="match status" value="1"/>
</dbReference>
<dbReference type="FunFam" id="3.20.20.70:FF:000062">
    <property type="entry name" value="Cytochrome b2, mitochondrial, putative"/>
    <property type="match status" value="1"/>
</dbReference>
<dbReference type="GO" id="GO:0004460">
    <property type="term" value="F:L-lactate dehydrogenase (cytochrome) activity"/>
    <property type="evidence" value="ECO:0007669"/>
    <property type="project" value="UniProtKB-EC"/>
</dbReference>
<dbReference type="InterPro" id="IPR013785">
    <property type="entry name" value="Aldolase_TIM"/>
</dbReference>
<dbReference type="InterPro" id="IPR001199">
    <property type="entry name" value="Cyt_B5-like_heme/steroid-bd"/>
</dbReference>
<evidence type="ECO:0000256" key="10">
    <source>
        <dbReference type="ARBA" id="ARBA00023002"/>
    </source>
</evidence>
<evidence type="ECO:0000313" key="25">
    <source>
        <dbReference type="Proteomes" id="UP000789759"/>
    </source>
</evidence>
<feature type="domain" description="Cytochrome b5 heme-binding" evidence="22">
    <location>
        <begin position="1"/>
        <end position="78"/>
    </location>
</feature>
<keyword evidence="5 21" id="KW-0349">Heme</keyword>
<dbReference type="Gene3D" id="3.20.20.70">
    <property type="entry name" value="Aldolase class I"/>
    <property type="match status" value="1"/>
</dbReference>
<keyword evidence="10" id="KW-0560">Oxidoreductase</keyword>
<dbReference type="PANTHER" id="PTHR10578">
    <property type="entry name" value="S -2-HYDROXY-ACID OXIDASE-RELATED"/>
    <property type="match status" value="1"/>
</dbReference>
<evidence type="ECO:0000256" key="8">
    <source>
        <dbReference type="ARBA" id="ARBA00022723"/>
    </source>
</evidence>
<name>A0A9N9A7B1_9GLOM</name>
<keyword evidence="12" id="KW-0496">Mitochondrion</keyword>
<dbReference type="EMBL" id="CAJVQA010001604">
    <property type="protein sequence ID" value="CAG8520052.1"/>
    <property type="molecule type" value="Genomic_DNA"/>
</dbReference>
<evidence type="ECO:0000256" key="11">
    <source>
        <dbReference type="ARBA" id="ARBA00023004"/>
    </source>
</evidence>
<keyword evidence="4" id="KW-0813">Transport</keyword>
<dbReference type="OrthoDB" id="1925334at2759"/>
<keyword evidence="25" id="KW-1185">Reference proteome</keyword>
<dbReference type="SUPFAM" id="SSF55856">
    <property type="entry name" value="Cytochrome b5-like heme/steroid binding domain"/>
    <property type="match status" value="1"/>
</dbReference>
<dbReference type="FunFam" id="3.10.120.10:FF:000009">
    <property type="entry name" value="Cytochrome b2, mitochondrial, putative"/>
    <property type="match status" value="1"/>
</dbReference>
<evidence type="ECO:0000256" key="16">
    <source>
        <dbReference type="ARBA" id="ARBA00066458"/>
    </source>
</evidence>
<dbReference type="AlphaFoldDB" id="A0A9N9A7B1"/>
<sequence length="493" mass="54880">MTFISGEEVAKHNTRQDCWVIIHGKVYDVTNFLPEHPGGVKVILDQAGKDATAVFDPIHPRDIIETHLPPEACLGEVDPATVIQTAKVKTVETEEEKRRHELIKKKPALNEMLNLFDFEAVASQVSTAEAWAYYNSAADDEITHRENHNAFHRIWFRPRVMRDVTHVDMSTKILGHYSSFPLYITATALGKLGHPEGEVVLTRAAYSHKIIQMVPTLASCSMDEIANVCGKGQVLFFQLYANQNKDITRRVIQTAEAKGCKALFITVDAPQLGRREKDMRMKYVNAPPDIQDEKELNRNQGAARAISSFIDSSLNWNDLEWFRSVTSMPIVLKGIQTLEDAVLAVKYGCDGIVLSNHGGRQLDFARSGIEILPEVVEGLKKKGLLNKVEIYVDGGIRRGTDIIKAIALGAKAVGIGRPLLYAMSSYGQAGVERALQLLKDEVAICMRLLGANTLADISPDMVDIKNLATHVYTPKDYLYSGAYERLVPRRSKL</sequence>
<accession>A0A9N9A7B1</accession>
<evidence type="ECO:0000256" key="17">
    <source>
        <dbReference type="ARBA" id="ARBA00068515"/>
    </source>
</evidence>
<comment type="similarity">
    <text evidence="15">In the N-terminal section; belongs to the cytochrome b5 family.</text>
</comment>
<evidence type="ECO:0000256" key="13">
    <source>
        <dbReference type="ARBA" id="ARBA00052399"/>
    </source>
</evidence>
<dbReference type="Pfam" id="PF00173">
    <property type="entry name" value="Cyt-b5"/>
    <property type="match status" value="1"/>
</dbReference>
<comment type="similarity">
    <text evidence="14">In the C-terminal section; belongs to the FMN-dependent alpha-hydroxy acid dehydrogenase family.</text>
</comment>
<evidence type="ECO:0000256" key="9">
    <source>
        <dbReference type="ARBA" id="ARBA00022946"/>
    </source>
</evidence>
<evidence type="ECO:0000256" key="7">
    <source>
        <dbReference type="ARBA" id="ARBA00022643"/>
    </source>
</evidence>
<comment type="subcellular location">
    <subcellularLocation>
        <location evidence="2">Mitochondrion intermembrane space</location>
    </subcellularLocation>
</comment>
<dbReference type="PRINTS" id="PR00363">
    <property type="entry name" value="CYTOCHROMEB5"/>
</dbReference>
<gene>
    <name evidence="24" type="ORF">CPELLU_LOCUS3341</name>
</gene>
<evidence type="ECO:0000256" key="6">
    <source>
        <dbReference type="ARBA" id="ARBA00022630"/>
    </source>
</evidence>
<dbReference type="SUPFAM" id="SSF51395">
    <property type="entry name" value="FMN-linked oxidoreductases"/>
    <property type="match status" value="1"/>
</dbReference>
<dbReference type="InterPro" id="IPR037458">
    <property type="entry name" value="L-MDH/L-LDH_FMN-bd"/>
</dbReference>
<evidence type="ECO:0000256" key="2">
    <source>
        <dbReference type="ARBA" id="ARBA00004569"/>
    </source>
</evidence>
<comment type="catalytic activity">
    <reaction evidence="13">
        <text>(S)-lactate + 2 Fe(III)-[cytochrome c] = 2 Fe(II)-[cytochrome c] + pyruvate + 2 H(+)</text>
        <dbReference type="Rhea" id="RHEA:19909"/>
        <dbReference type="Rhea" id="RHEA-COMP:10350"/>
        <dbReference type="Rhea" id="RHEA-COMP:14399"/>
        <dbReference type="ChEBI" id="CHEBI:15361"/>
        <dbReference type="ChEBI" id="CHEBI:15378"/>
        <dbReference type="ChEBI" id="CHEBI:16651"/>
        <dbReference type="ChEBI" id="CHEBI:29033"/>
        <dbReference type="ChEBI" id="CHEBI:29034"/>
        <dbReference type="EC" id="1.1.2.3"/>
    </reaction>
    <physiologicalReaction direction="left-to-right" evidence="13">
        <dbReference type="Rhea" id="RHEA:19910"/>
    </physiologicalReaction>
</comment>
<dbReference type="InterPro" id="IPR018506">
    <property type="entry name" value="Cyt_B5_heme-BS"/>
</dbReference>
<reference evidence="24" key="1">
    <citation type="submission" date="2021-06" db="EMBL/GenBank/DDBJ databases">
        <authorList>
            <person name="Kallberg Y."/>
            <person name="Tangrot J."/>
            <person name="Rosling A."/>
        </authorList>
    </citation>
    <scope>NUCLEOTIDE SEQUENCE</scope>
    <source>
        <strain evidence="24">FL966</strain>
    </source>
</reference>
<dbReference type="Proteomes" id="UP000789759">
    <property type="component" value="Unassembled WGS sequence"/>
</dbReference>
<dbReference type="InterPro" id="IPR008259">
    <property type="entry name" value="FMN_hydac_DH_AS"/>
</dbReference>
<dbReference type="EC" id="1.1.2.3" evidence="16"/>
<evidence type="ECO:0000256" key="19">
    <source>
        <dbReference type="ARBA" id="ARBA00078774"/>
    </source>
</evidence>
<dbReference type="PROSITE" id="PS00557">
    <property type="entry name" value="FMN_HYDROXY_ACID_DH_1"/>
    <property type="match status" value="1"/>
</dbReference>
<dbReference type="InterPro" id="IPR036400">
    <property type="entry name" value="Cyt_B5-like_heme/steroid_sf"/>
</dbReference>
<dbReference type="Pfam" id="PF01070">
    <property type="entry name" value="FMN_dh"/>
    <property type="match status" value="1"/>
</dbReference>
<comment type="subunit">
    <text evidence="3">Homotetramer.</text>
</comment>
<dbReference type="GO" id="GO:0005758">
    <property type="term" value="C:mitochondrial intermembrane space"/>
    <property type="evidence" value="ECO:0007669"/>
    <property type="project" value="UniProtKB-SubCell"/>
</dbReference>
<evidence type="ECO:0000256" key="5">
    <source>
        <dbReference type="ARBA" id="ARBA00022617"/>
    </source>
</evidence>
<dbReference type="GO" id="GO:0046872">
    <property type="term" value="F:metal ion binding"/>
    <property type="evidence" value="ECO:0007669"/>
    <property type="project" value="UniProtKB-UniRule"/>
</dbReference>
<dbReference type="InterPro" id="IPR037396">
    <property type="entry name" value="FMN_HAD"/>
</dbReference>
<dbReference type="PROSITE" id="PS00191">
    <property type="entry name" value="CYTOCHROME_B5_1"/>
    <property type="match status" value="1"/>
</dbReference>
<keyword evidence="8 21" id="KW-0479">Metal-binding</keyword>
<dbReference type="GO" id="GO:0006089">
    <property type="term" value="P:lactate metabolic process"/>
    <property type="evidence" value="ECO:0007669"/>
    <property type="project" value="TreeGrafter"/>
</dbReference>
<keyword evidence="6" id="KW-0285">Flavoprotein</keyword>
<feature type="domain" description="FMN hydroxy acid dehydrogenase" evidence="23">
    <location>
        <begin position="107"/>
        <end position="467"/>
    </location>
</feature>
<protein>
    <recommendedName>
        <fullName evidence="17">L-lactate dehydrogenase (cytochrome)</fullName>
        <ecNumber evidence="16">1.1.2.3</ecNumber>
    </recommendedName>
    <alternativeName>
        <fullName evidence="19">Cytochrome b2</fullName>
    </alternativeName>
    <alternativeName>
        <fullName evidence="18">Flavocytochrome b2</fullName>
    </alternativeName>
    <alternativeName>
        <fullName evidence="20">L-lactate ferricytochrome c oxidoreductase</fullName>
    </alternativeName>
</protein>
<keyword evidence="7" id="KW-0288">FMN</keyword>
<keyword evidence="9" id="KW-0809">Transit peptide</keyword>
<dbReference type="PANTHER" id="PTHR10578:SF148">
    <property type="entry name" value="L-LACTATE DEHYDROGENASE (CYTOCHROME)"/>
    <property type="match status" value="1"/>
</dbReference>
<dbReference type="PROSITE" id="PS50255">
    <property type="entry name" value="CYTOCHROME_B5_2"/>
    <property type="match status" value="1"/>
</dbReference>
<evidence type="ECO:0000256" key="3">
    <source>
        <dbReference type="ARBA" id="ARBA00011881"/>
    </source>
</evidence>
<proteinExistence type="inferred from homology"/>
<dbReference type="Gene3D" id="3.10.120.10">
    <property type="entry name" value="Cytochrome b5-like heme/steroid binding domain"/>
    <property type="match status" value="1"/>
</dbReference>
<evidence type="ECO:0000256" key="20">
    <source>
        <dbReference type="ARBA" id="ARBA00078938"/>
    </source>
</evidence>
<evidence type="ECO:0000256" key="12">
    <source>
        <dbReference type="ARBA" id="ARBA00023128"/>
    </source>
</evidence>
<dbReference type="PROSITE" id="PS51349">
    <property type="entry name" value="FMN_HYDROXY_ACID_DH_2"/>
    <property type="match status" value="1"/>
</dbReference>
<evidence type="ECO:0000259" key="23">
    <source>
        <dbReference type="PROSITE" id="PS51349"/>
    </source>
</evidence>
<comment type="similarity">
    <text evidence="21">Belongs to the cytochrome b5 family.</text>
</comment>
<evidence type="ECO:0000256" key="21">
    <source>
        <dbReference type="RuleBase" id="RU362121"/>
    </source>
</evidence>
<keyword evidence="11 21" id="KW-0408">Iron</keyword>
<dbReference type="InterPro" id="IPR000262">
    <property type="entry name" value="FMN-dep_DH"/>
</dbReference>
<dbReference type="GO" id="GO:0020037">
    <property type="term" value="F:heme binding"/>
    <property type="evidence" value="ECO:0007669"/>
    <property type="project" value="UniProtKB-UniRule"/>
</dbReference>
<evidence type="ECO:0000256" key="4">
    <source>
        <dbReference type="ARBA" id="ARBA00022448"/>
    </source>
</evidence>
<evidence type="ECO:0000256" key="1">
    <source>
        <dbReference type="ARBA" id="ARBA00001917"/>
    </source>
</evidence>
<comment type="cofactor">
    <cofactor evidence="1">
        <name>FMN</name>
        <dbReference type="ChEBI" id="CHEBI:58210"/>
    </cofactor>
</comment>
<evidence type="ECO:0000259" key="22">
    <source>
        <dbReference type="PROSITE" id="PS50255"/>
    </source>
</evidence>